<feature type="region of interest" description="Disordered" evidence="1">
    <location>
        <begin position="18"/>
        <end position="43"/>
    </location>
</feature>
<reference evidence="2 3" key="1">
    <citation type="journal article" date="2015" name="Genome Announc.">
        <title>Draft Genome Sequence of Rhodococcus rhodochrous Strain KG-21, a Soil Isolate from Oil Fields of Krishna-Godavari Basin, India.</title>
        <authorList>
            <person name="Dawar C."/>
            <person name="Aggarwal R.K."/>
        </authorList>
    </citation>
    <scope>NUCLEOTIDE SEQUENCE [LARGE SCALE GENOMIC DNA]</scope>
    <source>
        <strain evidence="2 3">KG-21</strain>
    </source>
</reference>
<evidence type="ECO:0000256" key="1">
    <source>
        <dbReference type="SAM" id="MobiDB-lite"/>
    </source>
</evidence>
<feature type="compositionally biased region" description="Polar residues" evidence="1">
    <location>
        <begin position="18"/>
        <end position="38"/>
    </location>
</feature>
<protein>
    <submittedName>
        <fullName evidence="2">Uncharacterized protein</fullName>
    </submittedName>
</protein>
<dbReference type="EMBL" id="AZYO01000018">
    <property type="protein sequence ID" value="KOS56422.1"/>
    <property type="molecule type" value="Genomic_DNA"/>
</dbReference>
<sequence>MAIFVIGVFGSIIASAVSDSGDTSTNAVEVPTDPQSLAGTLKMPDDASLKDPISYRELDDADFKKVMYPSGDLEEYPYPFVGSRIILYGVVEELAPGYDAASGGTYFEATLLNEDLGPLASWDPDSRDAAIVGMKIDLGDLEPGDNVAVFAEVRRPYLTGEKMFDSALRDPYLVAHVVRVIR</sequence>
<organism evidence="2 3">
    <name type="scientific">Rhodococcus rhodochrous KG-21</name>
    <dbReference type="NCBI Taxonomy" id="1441923"/>
    <lineage>
        <taxon>Bacteria</taxon>
        <taxon>Bacillati</taxon>
        <taxon>Actinomycetota</taxon>
        <taxon>Actinomycetes</taxon>
        <taxon>Mycobacteriales</taxon>
        <taxon>Nocardiaceae</taxon>
        <taxon>Rhodococcus</taxon>
    </lineage>
</organism>
<dbReference type="AlphaFoldDB" id="A0A0M8PNQ5"/>
<accession>A0A0M8PNQ5</accession>
<evidence type="ECO:0000313" key="2">
    <source>
        <dbReference type="EMBL" id="KOS56422.1"/>
    </source>
</evidence>
<name>A0A0M8PNQ5_RHORH</name>
<dbReference type="Proteomes" id="UP000037712">
    <property type="component" value="Unassembled WGS sequence"/>
</dbReference>
<evidence type="ECO:0000313" key="3">
    <source>
        <dbReference type="Proteomes" id="UP000037712"/>
    </source>
</evidence>
<proteinExistence type="predicted"/>
<dbReference type="PATRIC" id="fig|1441923.3.peg.2085"/>
<comment type="caution">
    <text evidence="2">The sequence shown here is derived from an EMBL/GenBank/DDBJ whole genome shotgun (WGS) entry which is preliminary data.</text>
</comment>
<dbReference type="RefSeq" id="WP_054372410.1">
    <property type="nucleotide sequence ID" value="NZ_AZYO01000018.1"/>
</dbReference>
<gene>
    <name evidence="2" type="ORF">Z051_09405</name>
</gene>
<reference evidence="3" key="2">
    <citation type="submission" date="2015-01" db="EMBL/GenBank/DDBJ databases">
        <title>Draft genome sequence of potential hydrocarbon metabolising strain of Rhodococcus rhodochrous.</title>
        <authorList>
            <person name="Aggarwal R.K."/>
            <person name="Dawar C."/>
        </authorList>
    </citation>
    <scope>NUCLEOTIDE SEQUENCE [LARGE SCALE GENOMIC DNA]</scope>
    <source>
        <strain evidence="3">KG-21</strain>
    </source>
</reference>